<dbReference type="RefSeq" id="WP_170087824.1">
    <property type="nucleotide sequence ID" value="NZ_JABAFG010000015.1"/>
</dbReference>
<dbReference type="InterPro" id="IPR013324">
    <property type="entry name" value="RNA_pol_sigma_r3/r4-like"/>
</dbReference>
<accession>A0A848BUC7</accession>
<dbReference type="EMBL" id="JABAFG010000015">
    <property type="protein sequence ID" value="NME28855.1"/>
    <property type="molecule type" value="Genomic_DNA"/>
</dbReference>
<dbReference type="Gene3D" id="1.20.140.160">
    <property type="match status" value="1"/>
</dbReference>
<name>A0A848BUC7_9FIRM</name>
<proteinExistence type="predicted"/>
<organism evidence="1 2">
    <name type="scientific">Megasphaera hexanoica</name>
    <dbReference type="NCBI Taxonomy" id="1675036"/>
    <lineage>
        <taxon>Bacteria</taxon>
        <taxon>Bacillati</taxon>
        <taxon>Bacillota</taxon>
        <taxon>Negativicutes</taxon>
        <taxon>Veillonellales</taxon>
        <taxon>Veillonellaceae</taxon>
        <taxon>Megasphaera</taxon>
    </lineage>
</organism>
<dbReference type="AlphaFoldDB" id="A0A848BUC7"/>
<gene>
    <name evidence="1" type="ORF">HF872_09520</name>
</gene>
<comment type="caution">
    <text evidence="1">The sequence shown here is derived from an EMBL/GenBank/DDBJ whole genome shotgun (WGS) entry which is preliminary data.</text>
</comment>
<evidence type="ECO:0000313" key="2">
    <source>
        <dbReference type="Proteomes" id="UP000591071"/>
    </source>
</evidence>
<dbReference type="SUPFAM" id="SSF88659">
    <property type="entry name" value="Sigma3 and sigma4 domains of RNA polymerase sigma factors"/>
    <property type="match status" value="1"/>
</dbReference>
<reference evidence="1 2" key="1">
    <citation type="submission" date="2020-04" db="EMBL/GenBank/DDBJ databases">
        <authorList>
            <person name="Hitch T.C.A."/>
            <person name="Wylensek D."/>
            <person name="Clavel T."/>
        </authorList>
    </citation>
    <scope>NUCLEOTIDE SEQUENCE [LARGE SCALE GENOMIC DNA]</scope>
    <source>
        <strain evidence="1 2">Oil-RF-744-FAT-WT-6-1</strain>
    </source>
</reference>
<dbReference type="Proteomes" id="UP000591071">
    <property type="component" value="Unassembled WGS sequence"/>
</dbReference>
<protein>
    <submittedName>
        <fullName evidence="1">Uncharacterized protein</fullName>
    </submittedName>
</protein>
<evidence type="ECO:0000313" key="1">
    <source>
        <dbReference type="EMBL" id="NME28855.1"/>
    </source>
</evidence>
<sequence>MDIVTCHMVDARKFLLTIREQHYELEELKYERYLEENGLCIKVSNPARACISTGGSNDLSNIPVHIEQFMEQIVREEATLYQMRSQGKELISMLPDARGRAILKYYYIDFLTWEQVAMRIHLSPSRTFSSHRLALDELNQIIRTAWQQRLLDTLKIYCRKKDSSKQELRL</sequence>